<dbReference type="PANTHER" id="PTHR36512">
    <property type="entry name" value="D-AMINOPEPTIDASE"/>
    <property type="match status" value="1"/>
</dbReference>
<comment type="similarity">
    <text evidence="1">Belongs to the peptidase S58 family.</text>
</comment>
<reference evidence="2" key="1">
    <citation type="submission" date="2020-10" db="EMBL/GenBank/DDBJ databases">
        <authorList>
            <person name="Gilroy R."/>
        </authorList>
    </citation>
    <scope>NUCLEOTIDE SEQUENCE</scope>
    <source>
        <strain evidence="2">CHK176-22527</strain>
    </source>
</reference>
<accession>A0A9D1KV80</accession>
<evidence type="ECO:0000313" key="2">
    <source>
        <dbReference type="EMBL" id="HIT98810.1"/>
    </source>
</evidence>
<evidence type="ECO:0000256" key="1">
    <source>
        <dbReference type="ARBA" id="ARBA00007068"/>
    </source>
</evidence>
<dbReference type="EMBL" id="DVLX01000012">
    <property type="protein sequence ID" value="HIT98810.1"/>
    <property type="molecule type" value="Genomic_DNA"/>
</dbReference>
<dbReference type="SUPFAM" id="SSF56266">
    <property type="entry name" value="DmpA/ArgJ-like"/>
    <property type="match status" value="1"/>
</dbReference>
<reference evidence="2" key="2">
    <citation type="journal article" date="2021" name="PeerJ">
        <title>Extensive microbial diversity within the chicken gut microbiome revealed by metagenomics and culture.</title>
        <authorList>
            <person name="Gilroy R."/>
            <person name="Ravi A."/>
            <person name="Getino M."/>
            <person name="Pursley I."/>
            <person name="Horton D.L."/>
            <person name="Alikhan N.F."/>
            <person name="Baker D."/>
            <person name="Gharbi K."/>
            <person name="Hall N."/>
            <person name="Watson M."/>
            <person name="Adriaenssens E.M."/>
            <person name="Foster-Nyarko E."/>
            <person name="Jarju S."/>
            <person name="Secka A."/>
            <person name="Antonio M."/>
            <person name="Oren A."/>
            <person name="Chaudhuri R.R."/>
            <person name="La Ragione R."/>
            <person name="Hildebrand F."/>
            <person name="Pallen M.J."/>
        </authorList>
    </citation>
    <scope>NUCLEOTIDE SEQUENCE</scope>
    <source>
        <strain evidence="2">CHK176-22527</strain>
    </source>
</reference>
<dbReference type="Gene3D" id="3.60.70.12">
    <property type="entry name" value="L-amino peptidase D-ALA esterase/amidase"/>
    <property type="match status" value="1"/>
</dbReference>
<gene>
    <name evidence="2" type="ORF">IAD12_00960</name>
</gene>
<evidence type="ECO:0000313" key="3">
    <source>
        <dbReference type="Proteomes" id="UP000824159"/>
    </source>
</evidence>
<dbReference type="AlphaFoldDB" id="A0A9D1KV80"/>
<dbReference type="CDD" id="cd02252">
    <property type="entry name" value="nylC_like"/>
    <property type="match status" value="1"/>
</dbReference>
<dbReference type="InterPro" id="IPR016117">
    <property type="entry name" value="ArgJ-like_dom_sf"/>
</dbReference>
<proteinExistence type="inferred from homology"/>
<dbReference type="PANTHER" id="PTHR36512:SF3">
    <property type="entry name" value="BLR5678 PROTEIN"/>
    <property type="match status" value="1"/>
</dbReference>
<dbReference type="InterPro" id="IPR005321">
    <property type="entry name" value="Peptidase_S58_DmpA"/>
</dbReference>
<sequence>MDDFSIGHAHDEKGLTGCTVIICNKNDNFVSGMDVRGGLPGTRNTDLMSPMNDPQCCDAILLSGGSYYGMEAASGVEKYLEERDMGAEVRGIRIPAVAEAIIFDLALGDSKSRPDAEMGYRACLNAENKLPWKDGNTGAGMGASVGKLAGMERAVKGGLGSCCIKAGDLYVGAVVAVNAVGNIVDPYSGRILAGSLSEDKRDFVDIEDIIIRNYADTEKAGIQNDGGNTTIGTVLTNAKISKAQAAKISSLAHDGLARMIRPVHTMSDGDTIFTVAAGKVEAELLVLEVMTVKAVEQAIASAVSCARGKGGLPCAEDIAAMSLREIS</sequence>
<name>A0A9D1KV80_9FIRM</name>
<dbReference type="Pfam" id="PF03576">
    <property type="entry name" value="Peptidase_S58"/>
    <property type="match status" value="1"/>
</dbReference>
<protein>
    <submittedName>
        <fullName evidence="2">P1 family peptidase</fullName>
    </submittedName>
</protein>
<dbReference type="Proteomes" id="UP000824159">
    <property type="component" value="Unassembled WGS sequence"/>
</dbReference>
<comment type="caution">
    <text evidence="2">The sequence shown here is derived from an EMBL/GenBank/DDBJ whole genome shotgun (WGS) entry which is preliminary data.</text>
</comment>
<organism evidence="2 3">
    <name type="scientific">Candidatus Allocopromorpha excrementavium</name>
    <dbReference type="NCBI Taxonomy" id="2840741"/>
    <lineage>
        <taxon>Bacteria</taxon>
        <taxon>Bacillati</taxon>
        <taxon>Bacillota</taxon>
        <taxon>Clostridia</taxon>
        <taxon>Eubacteriales</taxon>
        <taxon>Eubacteriaceae</taxon>
        <taxon>Eubacteriaceae incertae sedis</taxon>
        <taxon>Candidatus Allocopromorpha</taxon>
    </lineage>
</organism>
<dbReference type="GO" id="GO:0004177">
    <property type="term" value="F:aminopeptidase activity"/>
    <property type="evidence" value="ECO:0007669"/>
    <property type="project" value="TreeGrafter"/>
</dbReference>